<dbReference type="Proteomes" id="UP000700334">
    <property type="component" value="Unassembled WGS sequence"/>
</dbReference>
<dbReference type="InterPro" id="IPR036236">
    <property type="entry name" value="Znf_C2H2_sf"/>
</dbReference>
<gene>
    <name evidence="9" type="ORF">J0S82_010740</name>
</gene>
<feature type="region of interest" description="Disordered" evidence="7">
    <location>
        <begin position="1078"/>
        <end position="1108"/>
    </location>
</feature>
<feature type="domain" description="C2H2-type" evidence="8">
    <location>
        <begin position="1067"/>
        <end position="1089"/>
    </location>
</feature>
<dbReference type="Pfam" id="PF12874">
    <property type="entry name" value="zf-met"/>
    <property type="match status" value="3"/>
</dbReference>
<dbReference type="InterPro" id="IPR013087">
    <property type="entry name" value="Znf_C2H2_type"/>
</dbReference>
<keyword evidence="9" id="KW-0472">Membrane</keyword>
<feature type="compositionally biased region" description="Low complexity" evidence="7">
    <location>
        <begin position="902"/>
        <end position="923"/>
    </location>
</feature>
<evidence type="ECO:0000256" key="4">
    <source>
        <dbReference type="ARBA" id="ARBA00022771"/>
    </source>
</evidence>
<evidence type="ECO:0000259" key="8">
    <source>
        <dbReference type="PROSITE" id="PS00028"/>
    </source>
</evidence>
<keyword evidence="5" id="KW-0862">Zinc</keyword>
<keyword evidence="10" id="KW-1185">Reference proteome</keyword>
<accession>A0A8J6A941</accession>
<dbReference type="PANTHER" id="PTHR23067">
    <property type="entry name" value="DOUBLE-STRANDED RNA-BINDING ZINC FINGER PROTEIN"/>
    <property type="match status" value="1"/>
</dbReference>
<dbReference type="EMBL" id="JAGFMF010011782">
    <property type="protein sequence ID" value="KAG8512860.1"/>
    <property type="molecule type" value="Genomic_DNA"/>
</dbReference>
<feature type="domain" description="C2H2-type" evidence="8">
    <location>
        <begin position="789"/>
        <end position="811"/>
    </location>
</feature>
<keyword evidence="9" id="KW-0812">Transmembrane</keyword>
<sequence length="1197" mass="126869">MVPPGKKPAGEASNSNKKCKRYFNEHWKEEFTWLDFDYERKLMFCLECRQALVRNKHGKAENAFTVGTDNFQRHALLRHVTSGAHRQALAVNRGQPTLEGQAEGAAAYPGLATTPTPKGVKVEVDPAKVAVLTTVYCMAKEDVPDDRCSALLELQRFNLCQALLGTQHGDYYSPRRVRDMQVGGSRVALASVLHTEACQRLKASPYVGLVLDETRDWPESHSLALFATSVSPCDGQPVTTFLGSVELQEGEATAGQLLDILQAFGVSASKLAWLNSSLPSDRLGSLGLQLQATCPLLTELHCLPGRTDPAPPAYLGEYESVLDALFRLHGGPSSHMVPELRAALDLAAVDLAGPRPVPWASLLPVVEAVAQAWPCLVPTLEASAAGSPTTRALALALRQFTFVAFTYLLLDVLPLVQKLALVLQPEEPELALLQPLVMAAAASLQTQRSSSGAHLQGFLQELASSGENSEGSGHCTYRGVELVGYSEAAVRGLERLRGAFLDSMQRGLRDSYPGPSLDAIAAFATVFDSRRYPQAPEELGEHGEGALRILLGAFAPAVEHQRALGDFALFKRVVCSLGRLSPRALCTKLACTHSELHELFPDFAALANLALALPTGASLLDKVGRSRELRWWGQSGAGEGRGGPAVKIAVDGPPLHEFDFALAVEFLESGWGKGLLGSQLISAPEAPEPLALAAEIGESLWLPSSDPALLPPAAGPASSTPSPLLASLPLPTRPLQPPLDFKHLLAFHFNGAPLSLFPNFSTMDPVQKAVISHTFGVPSPLKKKLFISCNICHLRFNSANQAEAHYKGHKHARKLKAVEAAKSKQRPQRPVQDGTLASPPPTLAGGAPGEPQNKVLTIISSVSHSNAPLSPAAPAAPPPGPSLQPSPTPGPASREPAHPDLLDAASSSSSCPPCSPEPGAEVPGPEPPAVAMDSSVSGEGRREKGRLYCPTCKVTVNSTSQLQAHNTGQWPHQLESGSKGGPGGCPSPDVAHLSSGHFKGSGQQCCAQLSASFFPPGAKHRWMVEGQRGAPRRGQGRLVPRGGAGHKAKRVSGGRGSRQGPSPTFHCALCQLQVNSETQLKQHMSSRRHKDRLAGKPPKPSSQHGKLQKHAALAVSILKSKLALQKQLTKTLAARFLPSPIPTAAAAICALPGPLALRPAPTAATTLFPAPILGPALFRTPTGAVRPATGPIVFAPY</sequence>
<evidence type="ECO:0000256" key="2">
    <source>
        <dbReference type="ARBA" id="ARBA00022723"/>
    </source>
</evidence>
<protein>
    <submittedName>
        <fullName evidence="9">Transmembrane protein</fullName>
    </submittedName>
</protein>
<organism evidence="9 10">
    <name type="scientific">Galemys pyrenaicus</name>
    <name type="common">Iberian desman</name>
    <name type="synonym">Pyrenean desman</name>
    <dbReference type="NCBI Taxonomy" id="202257"/>
    <lineage>
        <taxon>Eukaryota</taxon>
        <taxon>Metazoa</taxon>
        <taxon>Chordata</taxon>
        <taxon>Craniata</taxon>
        <taxon>Vertebrata</taxon>
        <taxon>Euteleostomi</taxon>
        <taxon>Mammalia</taxon>
        <taxon>Eutheria</taxon>
        <taxon>Laurasiatheria</taxon>
        <taxon>Eulipotyphla</taxon>
        <taxon>Talpidae</taxon>
        <taxon>Galemys</taxon>
    </lineage>
</organism>
<keyword evidence="2" id="KW-0479">Metal-binding</keyword>
<dbReference type="PANTHER" id="PTHR23067:SF6">
    <property type="entry name" value="ZINC FINGER PROTEIN 385C"/>
    <property type="match status" value="1"/>
</dbReference>
<dbReference type="PROSITE" id="PS00028">
    <property type="entry name" value="ZINC_FINGER_C2H2_1"/>
    <property type="match status" value="2"/>
</dbReference>
<feature type="region of interest" description="Disordered" evidence="7">
    <location>
        <begin position="962"/>
        <end position="988"/>
    </location>
</feature>
<dbReference type="AlphaFoldDB" id="A0A8J6A941"/>
<dbReference type="InterPro" id="IPR003604">
    <property type="entry name" value="Matrin/U1-like-C_Znf_C2H2"/>
</dbReference>
<evidence type="ECO:0000313" key="9">
    <source>
        <dbReference type="EMBL" id="KAG8512860.1"/>
    </source>
</evidence>
<keyword evidence="6" id="KW-0539">Nucleus</keyword>
<dbReference type="SMART" id="SM00451">
    <property type="entry name" value="ZnF_U1"/>
    <property type="match status" value="3"/>
</dbReference>
<reference evidence="9" key="1">
    <citation type="journal article" date="2021" name="Evol. Appl.">
        <title>The genome of the Pyrenean desman and the effects of bottlenecks and inbreeding on the genomic landscape of an endangered species.</title>
        <authorList>
            <person name="Escoda L."/>
            <person name="Castresana J."/>
        </authorList>
    </citation>
    <scope>NUCLEOTIDE SEQUENCE</scope>
    <source>
        <strain evidence="9">IBE-C5619</strain>
    </source>
</reference>
<dbReference type="GO" id="GO:0008270">
    <property type="term" value="F:zinc ion binding"/>
    <property type="evidence" value="ECO:0007669"/>
    <property type="project" value="UniProtKB-KW"/>
</dbReference>
<comment type="caution">
    <text evidence="9">The sequence shown here is derived from an EMBL/GenBank/DDBJ whole genome shotgun (WGS) entry which is preliminary data.</text>
</comment>
<feature type="compositionally biased region" description="Pro residues" evidence="7">
    <location>
        <begin position="874"/>
        <end position="890"/>
    </location>
</feature>
<name>A0A8J6A941_GALPY</name>
<dbReference type="GO" id="GO:0005634">
    <property type="term" value="C:nucleus"/>
    <property type="evidence" value="ECO:0007669"/>
    <property type="project" value="UniProtKB-SubCell"/>
</dbReference>
<dbReference type="GO" id="GO:0003676">
    <property type="term" value="F:nucleic acid binding"/>
    <property type="evidence" value="ECO:0007669"/>
    <property type="project" value="InterPro"/>
</dbReference>
<dbReference type="SUPFAM" id="SSF57667">
    <property type="entry name" value="beta-beta-alpha zinc fingers"/>
    <property type="match status" value="3"/>
</dbReference>
<dbReference type="OrthoDB" id="6159421at2759"/>
<keyword evidence="4" id="KW-0863">Zinc-finger</keyword>
<feature type="region of interest" description="Disordered" evidence="7">
    <location>
        <begin position="817"/>
        <end position="852"/>
    </location>
</feature>
<feature type="region of interest" description="Disordered" evidence="7">
    <location>
        <begin position="866"/>
        <end position="942"/>
    </location>
</feature>
<dbReference type="Pfam" id="PF25431">
    <property type="entry name" value="zf-C17orf113"/>
    <property type="match status" value="1"/>
</dbReference>
<keyword evidence="3" id="KW-0677">Repeat</keyword>
<evidence type="ECO:0000256" key="7">
    <source>
        <dbReference type="SAM" id="MobiDB-lite"/>
    </source>
</evidence>
<evidence type="ECO:0000313" key="10">
    <source>
        <dbReference type="Proteomes" id="UP000700334"/>
    </source>
</evidence>
<evidence type="ECO:0000256" key="6">
    <source>
        <dbReference type="ARBA" id="ARBA00023242"/>
    </source>
</evidence>
<comment type="subcellular location">
    <subcellularLocation>
        <location evidence="1">Nucleus</location>
    </subcellularLocation>
</comment>
<evidence type="ECO:0000256" key="5">
    <source>
        <dbReference type="ARBA" id="ARBA00022833"/>
    </source>
</evidence>
<dbReference type="InterPro" id="IPR057456">
    <property type="entry name" value="Znf_C17orf113"/>
</dbReference>
<dbReference type="InterPro" id="IPR051845">
    <property type="entry name" value="Znf385"/>
</dbReference>
<evidence type="ECO:0000256" key="1">
    <source>
        <dbReference type="ARBA" id="ARBA00004123"/>
    </source>
</evidence>
<feature type="region of interest" description="Disordered" evidence="7">
    <location>
        <begin position="1026"/>
        <end position="1062"/>
    </location>
</feature>
<proteinExistence type="predicted"/>
<dbReference type="Gene3D" id="3.30.160.60">
    <property type="entry name" value="Classic Zinc Finger"/>
    <property type="match status" value="2"/>
</dbReference>
<dbReference type="SMART" id="SM00355">
    <property type="entry name" value="ZnF_C2H2"/>
    <property type="match status" value="3"/>
</dbReference>
<evidence type="ECO:0000256" key="3">
    <source>
        <dbReference type="ARBA" id="ARBA00022737"/>
    </source>
</evidence>